<name>A0A6J7JR24_9ZZZZ</name>
<organism evidence="2">
    <name type="scientific">freshwater metagenome</name>
    <dbReference type="NCBI Taxonomy" id="449393"/>
    <lineage>
        <taxon>unclassified sequences</taxon>
        <taxon>metagenomes</taxon>
        <taxon>ecological metagenomes</taxon>
    </lineage>
</organism>
<gene>
    <name evidence="2" type="ORF">UFOPK3772_01181</name>
</gene>
<evidence type="ECO:0000256" key="1">
    <source>
        <dbReference type="SAM" id="MobiDB-lite"/>
    </source>
</evidence>
<feature type="region of interest" description="Disordered" evidence="1">
    <location>
        <begin position="37"/>
        <end position="65"/>
    </location>
</feature>
<sequence length="86" mass="8851">MAPSDAAAAIAPNPTRATAPAMAAATIVRACGDIRARNSAMSPEPRNTPQARPVAATNRPTPKARVGLVRKSGVFDTELAPDRMSA</sequence>
<dbReference type="AlphaFoldDB" id="A0A6J7JR24"/>
<protein>
    <submittedName>
        <fullName evidence="2">Unannotated protein</fullName>
    </submittedName>
</protein>
<evidence type="ECO:0000313" key="2">
    <source>
        <dbReference type="EMBL" id="CAB4945119.1"/>
    </source>
</evidence>
<dbReference type="EMBL" id="CAFBNE010000029">
    <property type="protein sequence ID" value="CAB4945119.1"/>
    <property type="molecule type" value="Genomic_DNA"/>
</dbReference>
<proteinExistence type="predicted"/>
<accession>A0A6J7JR24</accession>
<feature type="compositionally biased region" description="Polar residues" evidence="1">
    <location>
        <begin position="39"/>
        <end position="50"/>
    </location>
</feature>
<reference evidence="2" key="1">
    <citation type="submission" date="2020-05" db="EMBL/GenBank/DDBJ databases">
        <authorList>
            <person name="Chiriac C."/>
            <person name="Salcher M."/>
            <person name="Ghai R."/>
            <person name="Kavagutti S V."/>
        </authorList>
    </citation>
    <scope>NUCLEOTIDE SEQUENCE</scope>
</reference>